<dbReference type="PANTHER" id="PTHR38695:SF1">
    <property type="entry name" value="AMINO ACID PERMEASE_ SLC12A DOMAIN-CONTAINING PROTEIN"/>
    <property type="match status" value="1"/>
</dbReference>
<dbReference type="InterPro" id="IPR048273">
    <property type="entry name" value="Luciferase"/>
</dbReference>
<comment type="caution">
    <text evidence="2">The sequence shown here is derived from an EMBL/GenBank/DDBJ whole genome shotgun (WGS) entry which is preliminary data.</text>
</comment>
<organism evidence="2 3">
    <name type="scientific">Penicillium arizonense</name>
    <dbReference type="NCBI Taxonomy" id="1835702"/>
    <lineage>
        <taxon>Eukaryota</taxon>
        <taxon>Fungi</taxon>
        <taxon>Dikarya</taxon>
        <taxon>Ascomycota</taxon>
        <taxon>Pezizomycotina</taxon>
        <taxon>Eurotiomycetes</taxon>
        <taxon>Eurotiomycetidae</taxon>
        <taxon>Eurotiales</taxon>
        <taxon>Aspergillaceae</taxon>
        <taxon>Penicillium</taxon>
    </lineage>
</organism>
<evidence type="ECO:0000313" key="2">
    <source>
        <dbReference type="EMBL" id="OGE53552.1"/>
    </source>
</evidence>
<dbReference type="AlphaFoldDB" id="A0A1F5LK08"/>
<dbReference type="Proteomes" id="UP000177622">
    <property type="component" value="Unassembled WGS sequence"/>
</dbReference>
<proteinExistence type="predicted"/>
<reference evidence="2 3" key="1">
    <citation type="journal article" date="2016" name="Sci. Rep.">
        <title>Penicillium arizonense, a new, genome sequenced fungal species, reveals a high chemical diversity in secreted metabolites.</title>
        <authorList>
            <person name="Grijseels S."/>
            <person name="Nielsen J.C."/>
            <person name="Randelovic M."/>
            <person name="Nielsen J."/>
            <person name="Nielsen K.F."/>
            <person name="Workman M."/>
            <person name="Frisvad J.C."/>
        </authorList>
    </citation>
    <scope>NUCLEOTIDE SEQUENCE [LARGE SCALE GENOMIC DNA]</scope>
    <source>
        <strain evidence="2 3">CBS 141311</strain>
    </source>
</reference>
<sequence length="275" mass="30394">MPLPTLQTLTSTLNTIIPNTHSRVNIALSAFALLTSTLLLPAAYRDYKIFKSYGPGGVPNNALGWILVRVFFQPFGREMLSTDEYVQRIAAAEGHGKGDEGFLMLSEDQLGRRKEGRPVVGPHVVPQRQLTQVPDEVVMEKFRNVFNAFGLRNHHLVKLSRSNLENHTTALFFADHIPSSGILNDEIAHIHSGNDHSAHVLLAPADCIKVIEAGWGQRHAFSGSSAMTYISLGTRPDIPAEYLLIYAPRTEAEIETVMQIIAAGVKFMTGREDVR</sequence>
<dbReference type="PANTHER" id="PTHR38695">
    <property type="entry name" value="AMINO ACID PERMEASE_ SLC12A DOMAIN-CONTAINING PROTEIN"/>
    <property type="match status" value="1"/>
</dbReference>
<feature type="domain" description="Luciferase" evidence="1">
    <location>
        <begin position="185"/>
        <end position="263"/>
    </location>
</feature>
<dbReference type="OrthoDB" id="5358398at2759"/>
<protein>
    <recommendedName>
        <fullName evidence="1">Luciferase domain-containing protein</fullName>
    </recommendedName>
</protein>
<name>A0A1F5LK08_PENAI</name>
<gene>
    <name evidence="2" type="ORF">PENARI_c007G12061</name>
</gene>
<dbReference type="Pfam" id="PF17648">
    <property type="entry name" value="Luciferase"/>
    <property type="match status" value="1"/>
</dbReference>
<dbReference type="RefSeq" id="XP_022488990.1">
    <property type="nucleotide sequence ID" value="XM_022631247.1"/>
</dbReference>
<dbReference type="GeneID" id="34575981"/>
<evidence type="ECO:0000259" key="1">
    <source>
        <dbReference type="Pfam" id="PF17648"/>
    </source>
</evidence>
<evidence type="ECO:0000313" key="3">
    <source>
        <dbReference type="Proteomes" id="UP000177622"/>
    </source>
</evidence>
<accession>A0A1F5LK08</accession>
<dbReference type="InterPro" id="IPR040841">
    <property type="entry name" value="Luciferase_dom"/>
</dbReference>
<dbReference type="STRING" id="1835702.A0A1F5LK08"/>
<keyword evidence="3" id="KW-1185">Reference proteome</keyword>
<dbReference type="EMBL" id="LXJU01000007">
    <property type="protein sequence ID" value="OGE53552.1"/>
    <property type="molecule type" value="Genomic_DNA"/>
</dbReference>